<reference evidence="4" key="1">
    <citation type="journal article" date="2020" name="mSystems">
        <title>Genome- and Community-Level Interaction Insights into Carbon Utilization and Element Cycling Functions of Hydrothermarchaeota in Hydrothermal Sediment.</title>
        <authorList>
            <person name="Zhou Z."/>
            <person name="Liu Y."/>
            <person name="Xu W."/>
            <person name="Pan J."/>
            <person name="Luo Z.H."/>
            <person name="Li M."/>
        </authorList>
    </citation>
    <scope>NUCLEOTIDE SEQUENCE [LARGE SCALE GENOMIC DNA]</scope>
    <source>
        <strain evidence="4">HyVt-460</strain>
    </source>
</reference>
<dbReference type="PANTHER" id="PTHR43081">
    <property type="entry name" value="ADENYLATE CYCLASE, TERMINAL-DIFFERENTIATION SPECIFIC-RELATED"/>
    <property type="match status" value="1"/>
</dbReference>
<dbReference type="InterPro" id="IPR029151">
    <property type="entry name" value="Sensor-like_sf"/>
</dbReference>
<keyword evidence="1" id="KW-0472">Membrane</keyword>
<dbReference type="Gene3D" id="6.10.340.10">
    <property type="match status" value="1"/>
</dbReference>
<proteinExistence type="predicted"/>
<evidence type="ECO:0000256" key="1">
    <source>
        <dbReference type="SAM" id="Phobius"/>
    </source>
</evidence>
<accession>A0A7V5VF18</accession>
<dbReference type="SMART" id="SM00044">
    <property type="entry name" value="CYCc"/>
    <property type="match status" value="1"/>
</dbReference>
<protein>
    <submittedName>
        <fullName evidence="4">HAMP domain-containing protein</fullName>
    </submittedName>
</protein>
<dbReference type="Pfam" id="PF00211">
    <property type="entry name" value="Guanylate_cyc"/>
    <property type="match status" value="1"/>
</dbReference>
<comment type="caution">
    <text evidence="4">The sequence shown here is derived from an EMBL/GenBank/DDBJ whole genome shotgun (WGS) entry which is preliminary data.</text>
</comment>
<dbReference type="EMBL" id="DRLI01000231">
    <property type="protein sequence ID" value="HHM02539.1"/>
    <property type="molecule type" value="Genomic_DNA"/>
</dbReference>
<dbReference type="Gene3D" id="3.30.70.1230">
    <property type="entry name" value="Nucleotide cyclase"/>
    <property type="match status" value="1"/>
</dbReference>
<feature type="transmembrane region" description="Helical" evidence="1">
    <location>
        <begin position="286"/>
        <end position="305"/>
    </location>
</feature>
<keyword evidence="1" id="KW-0812">Transmembrane</keyword>
<dbReference type="SUPFAM" id="SSF158472">
    <property type="entry name" value="HAMP domain-like"/>
    <property type="match status" value="1"/>
</dbReference>
<gene>
    <name evidence="4" type="ORF">ENJ15_05950</name>
</gene>
<dbReference type="GO" id="GO:0035556">
    <property type="term" value="P:intracellular signal transduction"/>
    <property type="evidence" value="ECO:0007669"/>
    <property type="project" value="InterPro"/>
</dbReference>
<sequence length="560" mass="61797">MRVSIQNKLFLALTGLTLMVLAGVLYAVTTILAREIEKDVIAGFRNTQQIFREQQSLIYDRLVESSYLISENSTFKANVTLADPRSVNFSIDEYAAFTKVDLFVVTDKNGKVLGRLSEPEKYGDDLSVRSTVFEAMQGAEPDSVILWPELWGIAQNLFQVVSLPVYAGESIVGTLTLGTLFTSVEARSLKGAGNIDISIFYNDRIIGSTIGNELHRGIEDMARKNRTAIDTVLQFASPTPAFIDTLNGVAQFVFISPLGRGEKAYYIATVPAAEELTVLNTIRENIFYIAASFLLLTLLLAFFLGRTFSLPIQRLARGMEKVTAGHLDIRITPSTRDEIGTLTETFNEMIQGLRERLHLSKYVGRHTLDMVSGVATDEMALGGTRQELAVLFSDIRGFTAYSENRSPEEVIAMLNRYLGFQAEIVEQYDGSVDKFVGDEMFALFSGEQATERAVQCAFDIQERVKREHENDPVPIYIGIGINYGAVILGNMGAEKRMDYTALGATVNMGARLCGAAAAESVLLPKPLADSLKIPVKIKEVYLMAFKGFSEKIKIAEVARA</sequence>
<dbReference type="Gene3D" id="3.30.450.20">
    <property type="entry name" value="PAS domain"/>
    <property type="match status" value="1"/>
</dbReference>
<dbReference type="InterPro" id="IPR003660">
    <property type="entry name" value="HAMP_dom"/>
</dbReference>
<evidence type="ECO:0000259" key="3">
    <source>
        <dbReference type="PROSITE" id="PS50885"/>
    </source>
</evidence>
<dbReference type="SUPFAM" id="SSF103190">
    <property type="entry name" value="Sensory domain-like"/>
    <property type="match status" value="1"/>
</dbReference>
<dbReference type="CDD" id="cd07302">
    <property type="entry name" value="CHD"/>
    <property type="match status" value="1"/>
</dbReference>
<dbReference type="SUPFAM" id="SSF55073">
    <property type="entry name" value="Nucleotide cyclase"/>
    <property type="match status" value="1"/>
</dbReference>
<dbReference type="GO" id="GO:0006171">
    <property type="term" value="P:cAMP biosynthetic process"/>
    <property type="evidence" value="ECO:0007669"/>
    <property type="project" value="TreeGrafter"/>
</dbReference>
<dbReference type="InterPro" id="IPR050697">
    <property type="entry name" value="Adenylyl/Guanylyl_Cyclase_3/4"/>
</dbReference>
<feature type="domain" description="Guanylate cyclase" evidence="2">
    <location>
        <begin position="389"/>
        <end position="513"/>
    </location>
</feature>
<dbReference type="InterPro" id="IPR001054">
    <property type="entry name" value="A/G_cyclase"/>
</dbReference>
<dbReference type="InterPro" id="IPR029150">
    <property type="entry name" value="dCache_3"/>
</dbReference>
<dbReference type="Proteomes" id="UP000885771">
    <property type="component" value="Unassembled WGS sequence"/>
</dbReference>
<dbReference type="Pfam" id="PF14827">
    <property type="entry name" value="dCache_3"/>
    <property type="match status" value="1"/>
</dbReference>
<evidence type="ECO:0000259" key="2">
    <source>
        <dbReference type="PROSITE" id="PS50125"/>
    </source>
</evidence>
<dbReference type="SMART" id="SM00304">
    <property type="entry name" value="HAMP"/>
    <property type="match status" value="1"/>
</dbReference>
<dbReference type="CDD" id="cd06225">
    <property type="entry name" value="HAMP"/>
    <property type="match status" value="1"/>
</dbReference>
<dbReference type="AlphaFoldDB" id="A0A7V5VF18"/>
<keyword evidence="1" id="KW-1133">Transmembrane helix</keyword>
<dbReference type="Pfam" id="PF00672">
    <property type="entry name" value="HAMP"/>
    <property type="match status" value="1"/>
</dbReference>
<evidence type="ECO:0000313" key="4">
    <source>
        <dbReference type="EMBL" id="HHM02539.1"/>
    </source>
</evidence>
<dbReference type="PROSITE" id="PS50885">
    <property type="entry name" value="HAMP"/>
    <property type="match status" value="1"/>
</dbReference>
<feature type="domain" description="HAMP" evidence="3">
    <location>
        <begin position="306"/>
        <end position="358"/>
    </location>
</feature>
<dbReference type="GO" id="GO:0016020">
    <property type="term" value="C:membrane"/>
    <property type="evidence" value="ECO:0007669"/>
    <property type="project" value="InterPro"/>
</dbReference>
<dbReference type="PROSITE" id="PS50125">
    <property type="entry name" value="GUANYLATE_CYCLASE_2"/>
    <property type="match status" value="1"/>
</dbReference>
<organism evidence="4">
    <name type="scientific">Caldithrix abyssi</name>
    <dbReference type="NCBI Taxonomy" id="187145"/>
    <lineage>
        <taxon>Bacteria</taxon>
        <taxon>Pseudomonadati</taxon>
        <taxon>Calditrichota</taxon>
        <taxon>Calditrichia</taxon>
        <taxon>Calditrichales</taxon>
        <taxon>Calditrichaceae</taxon>
        <taxon>Caldithrix</taxon>
    </lineage>
</organism>
<name>A0A7V5VF18_CALAY</name>
<dbReference type="PANTHER" id="PTHR43081:SF1">
    <property type="entry name" value="ADENYLATE CYCLASE, TERMINAL-DIFFERENTIATION SPECIFIC"/>
    <property type="match status" value="1"/>
</dbReference>
<dbReference type="InterPro" id="IPR029787">
    <property type="entry name" value="Nucleotide_cyclase"/>
</dbReference>
<dbReference type="GO" id="GO:0004016">
    <property type="term" value="F:adenylate cyclase activity"/>
    <property type="evidence" value="ECO:0007669"/>
    <property type="project" value="UniProtKB-ARBA"/>
</dbReference>